<evidence type="ECO:0000313" key="2">
    <source>
        <dbReference type="Proteomes" id="UP000244073"/>
    </source>
</evidence>
<dbReference type="Proteomes" id="UP000244073">
    <property type="component" value="Unassembled WGS sequence"/>
</dbReference>
<dbReference type="GeneID" id="63816888"/>
<name>A0A2T5LUG4_9EURO</name>
<proteinExistence type="predicted"/>
<organism evidence="1 2">
    <name type="scientific">Aspergillus ochraceoroseus IBT 24754</name>
    <dbReference type="NCBI Taxonomy" id="1392256"/>
    <lineage>
        <taxon>Eukaryota</taxon>
        <taxon>Fungi</taxon>
        <taxon>Dikarya</taxon>
        <taxon>Ascomycota</taxon>
        <taxon>Pezizomycotina</taxon>
        <taxon>Eurotiomycetes</taxon>
        <taxon>Eurotiomycetidae</taxon>
        <taxon>Eurotiales</taxon>
        <taxon>Aspergillaceae</taxon>
        <taxon>Aspergillus</taxon>
        <taxon>Aspergillus subgen. Nidulantes</taxon>
    </lineage>
</organism>
<sequence>MAFRIARSLVKTKYSLRTASSLPTLSYASYASVRRNEGPRWNQWMWVARTNLARYSHLMAWGEEGSEGARELKALLKLHWFDGKELGFPDQDTSAAKRHFREISQSNEYANKLHPNVFLVIDGWSVASYGHVMAVDASFDPDIPNDRAEESPGFDGQMCIMGNLIWSELYPMLMLHCTSLED</sequence>
<comment type="caution">
    <text evidence="1">The sequence shown here is derived from an EMBL/GenBank/DDBJ whole genome shotgun (WGS) entry which is preliminary data.</text>
</comment>
<evidence type="ECO:0000313" key="1">
    <source>
        <dbReference type="EMBL" id="PTU19924.1"/>
    </source>
</evidence>
<dbReference type="RefSeq" id="XP_040751316.1">
    <property type="nucleotide sequence ID" value="XM_040900006.1"/>
</dbReference>
<dbReference type="VEuPathDB" id="FungiDB:P175DRAFT_0532881"/>
<gene>
    <name evidence="1" type="ORF">P175DRAFT_0532881</name>
</gene>
<protein>
    <submittedName>
        <fullName evidence="1">Uncharacterized protein</fullName>
    </submittedName>
</protein>
<dbReference type="OrthoDB" id="3437405at2759"/>
<reference evidence="1 2" key="1">
    <citation type="journal article" date="2018" name="Proc. Natl. Acad. Sci. U.S.A.">
        <title>Linking secondary metabolites to gene clusters through genome sequencing of six diverse Aspergillus species.</title>
        <authorList>
            <person name="Kaerboelling I."/>
            <person name="Vesth T.C."/>
            <person name="Frisvad J.C."/>
            <person name="Nybo J.L."/>
            <person name="Theobald S."/>
            <person name="Kuo A."/>
            <person name="Bowyer P."/>
            <person name="Matsuda Y."/>
            <person name="Mondo S."/>
            <person name="Lyhne E.K."/>
            <person name="Kogle M.E."/>
            <person name="Clum A."/>
            <person name="Lipzen A."/>
            <person name="Salamov A."/>
            <person name="Ngan C.Y."/>
            <person name="Daum C."/>
            <person name="Chiniquy J."/>
            <person name="Barry K."/>
            <person name="LaButti K."/>
            <person name="Haridas S."/>
            <person name="Simmons B.A."/>
            <person name="Magnuson J.K."/>
            <person name="Mortensen U.H."/>
            <person name="Larsen T.O."/>
            <person name="Grigoriev I.V."/>
            <person name="Baker S.E."/>
            <person name="Andersen M.R."/>
        </authorList>
    </citation>
    <scope>NUCLEOTIDE SEQUENCE [LARGE SCALE GENOMIC DNA]</scope>
    <source>
        <strain evidence="1 2">IBT 24754</strain>
    </source>
</reference>
<accession>A0A2T5LUG4</accession>
<dbReference type="AlphaFoldDB" id="A0A2T5LUG4"/>
<dbReference type="EMBL" id="MSFN02000005">
    <property type="protein sequence ID" value="PTU19924.1"/>
    <property type="molecule type" value="Genomic_DNA"/>
</dbReference>